<dbReference type="InterPro" id="IPR050186">
    <property type="entry name" value="TPT_transporter"/>
</dbReference>
<dbReference type="InterPro" id="IPR004853">
    <property type="entry name" value="Sugar_P_trans_dom"/>
</dbReference>
<keyword evidence="2 5" id="KW-0812">Transmembrane</keyword>
<dbReference type="InParanoid" id="A0A7M7KCM0"/>
<evidence type="ECO:0000256" key="3">
    <source>
        <dbReference type="ARBA" id="ARBA00022989"/>
    </source>
</evidence>
<dbReference type="Proteomes" id="UP000594260">
    <property type="component" value="Unplaced"/>
</dbReference>
<feature type="transmembrane region" description="Helical" evidence="5">
    <location>
        <begin position="203"/>
        <end position="222"/>
    </location>
</feature>
<keyword evidence="4 5" id="KW-0472">Membrane</keyword>
<evidence type="ECO:0000313" key="7">
    <source>
        <dbReference type="EnsemblMetazoa" id="XP_022664224"/>
    </source>
</evidence>
<evidence type="ECO:0000313" key="8">
    <source>
        <dbReference type="Proteomes" id="UP000594260"/>
    </source>
</evidence>
<accession>A0A7M7KCM0</accession>
<evidence type="ECO:0000256" key="5">
    <source>
        <dbReference type="SAM" id="Phobius"/>
    </source>
</evidence>
<name>A0A7M7KCM0_VARDE</name>
<dbReference type="OrthoDB" id="417037at2759"/>
<reference evidence="7" key="1">
    <citation type="submission" date="2021-01" db="UniProtKB">
        <authorList>
            <consortium name="EnsemblMetazoa"/>
        </authorList>
    </citation>
    <scope>IDENTIFICATION</scope>
</reference>
<keyword evidence="3 5" id="KW-1133">Transmembrane helix</keyword>
<feature type="transmembrane region" description="Helical" evidence="5">
    <location>
        <begin position="89"/>
        <end position="110"/>
    </location>
</feature>
<feature type="transmembrane region" description="Helical" evidence="5">
    <location>
        <begin position="234"/>
        <end position="255"/>
    </location>
</feature>
<feature type="transmembrane region" description="Helical" evidence="5">
    <location>
        <begin position="24"/>
        <end position="43"/>
    </location>
</feature>
<evidence type="ECO:0000259" key="6">
    <source>
        <dbReference type="Pfam" id="PF03151"/>
    </source>
</evidence>
<protein>
    <recommendedName>
        <fullName evidence="6">Sugar phosphate transporter domain-containing protein</fullName>
    </recommendedName>
</protein>
<dbReference type="KEGG" id="vde:111251669"/>
<comment type="subcellular location">
    <subcellularLocation>
        <location evidence="1">Membrane</location>
        <topology evidence="1">Multi-pass membrane protein</topology>
    </subcellularLocation>
</comment>
<dbReference type="Pfam" id="PF03151">
    <property type="entry name" value="TPT"/>
    <property type="match status" value="1"/>
</dbReference>
<feature type="domain" description="Sugar phosphate transporter" evidence="6">
    <location>
        <begin position="36"/>
        <end position="312"/>
    </location>
</feature>
<dbReference type="PANTHER" id="PTHR11132">
    <property type="entry name" value="SOLUTE CARRIER FAMILY 35"/>
    <property type="match status" value="1"/>
</dbReference>
<dbReference type="AlphaFoldDB" id="A0A7M7KCM0"/>
<dbReference type="OMA" id="VWMLINC"/>
<dbReference type="GO" id="GO:0016020">
    <property type="term" value="C:membrane"/>
    <property type="evidence" value="ECO:0007669"/>
    <property type="project" value="UniProtKB-SubCell"/>
</dbReference>
<organism evidence="7 8">
    <name type="scientific">Varroa destructor</name>
    <name type="common">Honeybee mite</name>
    <dbReference type="NCBI Taxonomy" id="109461"/>
    <lineage>
        <taxon>Eukaryota</taxon>
        <taxon>Metazoa</taxon>
        <taxon>Ecdysozoa</taxon>
        <taxon>Arthropoda</taxon>
        <taxon>Chelicerata</taxon>
        <taxon>Arachnida</taxon>
        <taxon>Acari</taxon>
        <taxon>Parasitiformes</taxon>
        <taxon>Mesostigmata</taxon>
        <taxon>Gamasina</taxon>
        <taxon>Dermanyssoidea</taxon>
        <taxon>Varroidae</taxon>
        <taxon>Varroa</taxon>
    </lineage>
</organism>
<dbReference type="FunCoup" id="A0A7M7KCM0">
    <property type="interactions" value="361"/>
</dbReference>
<sequence length="351" mass="38815">MILVDKVTAGGYKRVKKMAHSKKCMKLFSATLYGGMSFLIMVVNKLVLTSYNFPSPMVLGLGQMTAAIFVLGALKTTQIVDFPAPSFKIMLKVFPLPLFYVGNLVSGFIGTKRLSLPMFTVLRRFSIVMTMIGEFYVLNMVAPLRIVASVFAMVGGALIAAVDDLGFDFEGYTSVLINDFFTAANGVYTRKKLDAKDLGKYGLLFYNAMFMLPPLLLTSIITGDLQRAINFVGWTNPIFVMYFFFSCVMGFALMYSTLLCTAYNSALTTTIVGCLKNIMTTYIGMCIGGDYIFSVSNFIGLNISMIGSLFYSYLTFIVQRPNNGATNVKKTKKTPETEILIEPQELKVVKS</sequence>
<dbReference type="RefSeq" id="XP_022664224.1">
    <property type="nucleotide sequence ID" value="XM_022808489.1"/>
</dbReference>
<keyword evidence="8" id="KW-1185">Reference proteome</keyword>
<dbReference type="GeneID" id="111251669"/>
<evidence type="ECO:0000256" key="2">
    <source>
        <dbReference type="ARBA" id="ARBA00022692"/>
    </source>
</evidence>
<evidence type="ECO:0000256" key="1">
    <source>
        <dbReference type="ARBA" id="ARBA00004141"/>
    </source>
</evidence>
<dbReference type="EnsemblMetazoa" id="XM_022808489">
    <property type="protein sequence ID" value="XP_022664224"/>
    <property type="gene ID" value="LOC111251669"/>
</dbReference>
<proteinExistence type="predicted"/>
<evidence type="ECO:0000256" key="4">
    <source>
        <dbReference type="ARBA" id="ARBA00023136"/>
    </source>
</evidence>
<feature type="transmembrane region" description="Helical" evidence="5">
    <location>
        <begin position="291"/>
        <end position="314"/>
    </location>
</feature>